<dbReference type="GO" id="GO:0008237">
    <property type="term" value="F:metallopeptidase activity"/>
    <property type="evidence" value="ECO:0007669"/>
    <property type="project" value="InterPro"/>
</dbReference>
<dbReference type="Proteomes" id="UP000228621">
    <property type="component" value="Unassembled WGS sequence"/>
</dbReference>
<comment type="caution">
    <text evidence="1">The sequence shown here is derived from an EMBL/GenBank/DDBJ whole genome shotgun (WGS) entry which is preliminary data.</text>
</comment>
<dbReference type="RefSeq" id="WP_099643550.1">
    <property type="nucleotide sequence ID" value="NZ_NKHF01000092.1"/>
</dbReference>
<dbReference type="InterPro" id="IPR024079">
    <property type="entry name" value="MetalloPept_cat_dom_sf"/>
</dbReference>
<evidence type="ECO:0000313" key="2">
    <source>
        <dbReference type="Proteomes" id="UP000228621"/>
    </source>
</evidence>
<dbReference type="EMBL" id="NKHF01000092">
    <property type="protein sequence ID" value="PCK30201.1"/>
    <property type="molecule type" value="Genomic_DNA"/>
</dbReference>
<dbReference type="OrthoDB" id="7053703at2"/>
<reference evidence="2" key="1">
    <citation type="journal article" date="2019" name="Genome Announc.">
        <title>Draft Genome Sequence of Pseudoalteromonas piscicida Strain 36Y ROTHPW, an Hypersaline Seawater Isolate from the South Coast of Sonora, Mexico.</title>
        <authorList>
            <person name="Sanchez-Diaz R."/>
            <person name="Molina-Garza Z.J."/>
            <person name="Cruz-Suarez L.E."/>
            <person name="Selvin J."/>
            <person name="Kiran G.S."/>
            <person name="Ibarra-Gamez J.C."/>
            <person name="Gomez-Gil B."/>
            <person name="Galaviz-Silva L."/>
        </authorList>
    </citation>
    <scope>NUCLEOTIDE SEQUENCE [LARGE SCALE GENOMIC DNA]</scope>
    <source>
        <strain evidence="2">36Y_RITHPW</strain>
    </source>
</reference>
<sequence length="440" mass="48385">MIKKLLTNVCLVGLCVAPHVSIGAEVGVRFVVDDGLITTWRSEQRIRDELDSWINETNTILADSQVDMTLYRAETVMTEMATHGSGNTISNESVIFDHMKREIHGFANLENRAKEIGADYTITIVPALDNGKTGDDKKNYCGIANQVSRNNDEIRAKYFMQSTAIVKYTCGTDTFAHELGHLFGLAHGTQVARALDNSSHNNGYHTYSKGWGRIVEIASTGDSSEDETQDAGEYGTVMVGNYLQYWSKRNANTFVEIFSNPQISDVICSTNSQPSPCGSQYQGDAARTIREFRNSFAAHQTPDVHTLDFYDDKLQTCISQTYPYTPGSDAYDINRISSISCAGADIGSIDGLENITGLTFPSMNGRFPPTVSYPYIDLSDNRVVNLSALYDVIPGASINLQGNNVASCHQLDELAQIHPGLIRPERCLNIAALISIFSLI</sequence>
<accession>A0A2A5JLS0</accession>
<protein>
    <submittedName>
        <fullName evidence="1">Uncharacterized protein</fullName>
    </submittedName>
</protein>
<name>A0A2A5JLS0_PSEO7</name>
<dbReference type="SUPFAM" id="SSF55486">
    <property type="entry name" value="Metalloproteases ('zincins'), catalytic domain"/>
    <property type="match status" value="1"/>
</dbReference>
<dbReference type="AlphaFoldDB" id="A0A2A5JLS0"/>
<dbReference type="Gene3D" id="3.40.390.10">
    <property type="entry name" value="Collagenase (Catalytic Domain)"/>
    <property type="match status" value="1"/>
</dbReference>
<evidence type="ECO:0000313" key="1">
    <source>
        <dbReference type="EMBL" id="PCK30201.1"/>
    </source>
</evidence>
<keyword evidence="2" id="KW-1185">Reference proteome</keyword>
<dbReference type="Pfam" id="PF13582">
    <property type="entry name" value="Reprolysin_3"/>
    <property type="match status" value="1"/>
</dbReference>
<gene>
    <name evidence="1" type="ORF">CEX98_18785</name>
</gene>
<proteinExistence type="predicted"/>
<organism evidence="1 2">
    <name type="scientific">Pseudoalteromonas piscicida</name>
    <dbReference type="NCBI Taxonomy" id="43662"/>
    <lineage>
        <taxon>Bacteria</taxon>
        <taxon>Pseudomonadati</taxon>
        <taxon>Pseudomonadota</taxon>
        <taxon>Gammaproteobacteria</taxon>
        <taxon>Alteromonadales</taxon>
        <taxon>Pseudoalteromonadaceae</taxon>
        <taxon>Pseudoalteromonas</taxon>
    </lineage>
</organism>